<dbReference type="InterPro" id="IPR006282">
    <property type="entry name" value="Thi_PPkinase"/>
</dbReference>
<keyword evidence="2" id="KW-0547">Nucleotide-binding</keyword>
<evidence type="ECO:0000256" key="4">
    <source>
        <dbReference type="ARBA" id="ARBA00022840"/>
    </source>
</evidence>
<dbReference type="SUPFAM" id="SSF63999">
    <property type="entry name" value="Thiamin pyrophosphokinase, catalytic domain"/>
    <property type="match status" value="1"/>
</dbReference>
<evidence type="ECO:0000256" key="3">
    <source>
        <dbReference type="ARBA" id="ARBA00022777"/>
    </source>
</evidence>
<dbReference type="EMBL" id="JAYJLD010000011">
    <property type="protein sequence ID" value="MEB3101899.1"/>
    <property type="molecule type" value="Genomic_DNA"/>
</dbReference>
<dbReference type="PANTHER" id="PTHR41299:SF1">
    <property type="entry name" value="THIAMINE PYROPHOSPHOKINASE"/>
    <property type="match status" value="1"/>
</dbReference>
<dbReference type="CDD" id="cd07995">
    <property type="entry name" value="TPK"/>
    <property type="match status" value="1"/>
</dbReference>
<dbReference type="GO" id="GO:0004788">
    <property type="term" value="F:thiamine diphosphokinase activity"/>
    <property type="evidence" value="ECO:0007669"/>
    <property type="project" value="UniProtKB-EC"/>
</dbReference>
<keyword evidence="1 7" id="KW-0808">Transferase</keyword>
<dbReference type="EC" id="2.7.6.2" evidence="5"/>
<dbReference type="InterPro" id="IPR036759">
    <property type="entry name" value="TPK_catalytic_sf"/>
</dbReference>
<evidence type="ECO:0000259" key="6">
    <source>
        <dbReference type="SMART" id="SM00983"/>
    </source>
</evidence>
<dbReference type="SMART" id="SM00983">
    <property type="entry name" value="TPK_B1_binding"/>
    <property type="match status" value="1"/>
</dbReference>
<proteinExistence type="predicted"/>
<feature type="domain" description="Thiamin pyrophosphokinase thiamin-binding" evidence="6">
    <location>
        <begin position="141"/>
        <end position="206"/>
    </location>
</feature>
<reference evidence="7" key="1">
    <citation type="submission" date="2023-12" db="EMBL/GenBank/DDBJ databases">
        <title>Fervidustalea candida gen. nov., sp. nov., a novel member of the family Paenibacillaceae isolated from a geothermal area.</title>
        <authorList>
            <person name="Li W.-J."/>
            <person name="Jiao J.-Y."/>
            <person name="Chen Y."/>
        </authorList>
    </citation>
    <scope>NUCLEOTIDE SEQUENCE</scope>
    <source>
        <strain evidence="7">SYSU GA230002</strain>
    </source>
</reference>
<dbReference type="Gene3D" id="3.40.50.10240">
    <property type="entry name" value="Thiamin pyrophosphokinase, catalytic domain"/>
    <property type="match status" value="1"/>
</dbReference>
<organism evidence="7 8">
    <name type="scientific">Ferviditalea candida</name>
    <dbReference type="NCBI Taxonomy" id="3108399"/>
    <lineage>
        <taxon>Bacteria</taxon>
        <taxon>Bacillati</taxon>
        <taxon>Bacillota</taxon>
        <taxon>Bacilli</taxon>
        <taxon>Bacillales</taxon>
        <taxon>Paenibacillaceae</taxon>
        <taxon>Ferviditalea</taxon>
    </lineage>
</organism>
<dbReference type="NCBIfam" id="TIGR01378">
    <property type="entry name" value="thi_PPkinase"/>
    <property type="match status" value="1"/>
</dbReference>
<protein>
    <recommendedName>
        <fullName evidence="5">Thiamine diphosphokinase</fullName>
        <ecNumber evidence="5">2.7.6.2</ecNumber>
    </recommendedName>
</protein>
<gene>
    <name evidence="7" type="ORF">VF724_09505</name>
</gene>
<dbReference type="RefSeq" id="WP_371754021.1">
    <property type="nucleotide sequence ID" value="NZ_JAYJLD010000011.1"/>
</dbReference>
<dbReference type="InterPro" id="IPR053149">
    <property type="entry name" value="TPK"/>
</dbReference>
<accession>A0ABU5ZHB7</accession>
<evidence type="ECO:0000313" key="8">
    <source>
        <dbReference type="Proteomes" id="UP001310386"/>
    </source>
</evidence>
<name>A0ABU5ZHB7_9BACL</name>
<dbReference type="Proteomes" id="UP001310386">
    <property type="component" value="Unassembled WGS sequence"/>
</dbReference>
<keyword evidence="4" id="KW-0067">ATP-binding</keyword>
<dbReference type="Pfam" id="PF04263">
    <property type="entry name" value="TPK_catalytic"/>
    <property type="match status" value="1"/>
</dbReference>
<dbReference type="PANTHER" id="PTHR41299">
    <property type="entry name" value="THIAMINE PYROPHOSPHOKINASE"/>
    <property type="match status" value="1"/>
</dbReference>
<comment type="caution">
    <text evidence="7">The sequence shown here is derived from an EMBL/GenBank/DDBJ whole genome shotgun (WGS) entry which is preliminary data.</text>
</comment>
<dbReference type="InterPro" id="IPR007371">
    <property type="entry name" value="TPK_catalytic"/>
</dbReference>
<dbReference type="SUPFAM" id="SSF63862">
    <property type="entry name" value="Thiamin pyrophosphokinase, substrate-binding domain"/>
    <property type="match status" value="1"/>
</dbReference>
<evidence type="ECO:0000256" key="5">
    <source>
        <dbReference type="NCBIfam" id="TIGR01378"/>
    </source>
</evidence>
<evidence type="ECO:0000256" key="1">
    <source>
        <dbReference type="ARBA" id="ARBA00022679"/>
    </source>
</evidence>
<evidence type="ECO:0000256" key="2">
    <source>
        <dbReference type="ARBA" id="ARBA00022741"/>
    </source>
</evidence>
<dbReference type="Pfam" id="PF04265">
    <property type="entry name" value="TPK_B1_binding"/>
    <property type="match status" value="1"/>
</dbReference>
<sequence>MTKRVLIFSGGRLGKWALDEIKQGDILIGADRGAFFLAENGLQPDFSLGDFDSVAEYELEIIRQSSKTFLSFDPVMKDWTDTELAMNHAVQMCPSEIKLLGAIGTRFDHSLANLHLLYKCYQRAIPCTIVDETNDIRLIDHETEIDKGRYTHVSLLPFTHQVTGITLEGFRYPLHKATLTSGDSLGISNVVIGEKARISIETGLLLVIRSMD</sequence>
<dbReference type="InterPro" id="IPR036371">
    <property type="entry name" value="TPK_B1-bd_sf"/>
</dbReference>
<dbReference type="InterPro" id="IPR007373">
    <property type="entry name" value="Thiamin_PyroPKinase_B1-bd"/>
</dbReference>
<keyword evidence="3" id="KW-0418">Kinase</keyword>
<evidence type="ECO:0000313" key="7">
    <source>
        <dbReference type="EMBL" id="MEB3101899.1"/>
    </source>
</evidence>
<keyword evidence="8" id="KW-1185">Reference proteome</keyword>